<protein>
    <submittedName>
        <fullName evidence="1">Uncharacterized protein</fullName>
    </submittedName>
</protein>
<dbReference type="EMBL" id="MPUH01000558">
    <property type="protein sequence ID" value="OMJ77743.1"/>
    <property type="molecule type" value="Genomic_DNA"/>
</dbReference>
<comment type="caution">
    <text evidence="1">The sequence shown here is derived from an EMBL/GenBank/DDBJ whole genome shotgun (WGS) entry which is preliminary data.</text>
</comment>
<dbReference type="AlphaFoldDB" id="A0A1R2BLN0"/>
<sequence length="152" mass="18099">MSVYFSRGRNQITSKPLDIFVYNKLIRSETLAEAHQKQLKFYRDACRRMPFILQSSTMTHHVHPVRARLNLAVHLRKHMHVRNVGMIDEVTTDMYEWLYDTVWNYNHIQNFENIVVGKYSDACGYSYLDEKRYSKCSPFLKNFFKGVDRPSP</sequence>
<accession>A0A1R2BLN0</accession>
<evidence type="ECO:0000313" key="2">
    <source>
        <dbReference type="Proteomes" id="UP000187209"/>
    </source>
</evidence>
<organism evidence="1 2">
    <name type="scientific">Stentor coeruleus</name>
    <dbReference type="NCBI Taxonomy" id="5963"/>
    <lineage>
        <taxon>Eukaryota</taxon>
        <taxon>Sar</taxon>
        <taxon>Alveolata</taxon>
        <taxon>Ciliophora</taxon>
        <taxon>Postciliodesmatophora</taxon>
        <taxon>Heterotrichea</taxon>
        <taxon>Heterotrichida</taxon>
        <taxon>Stentoridae</taxon>
        <taxon>Stentor</taxon>
    </lineage>
</organism>
<gene>
    <name evidence="1" type="ORF">SteCoe_22573</name>
</gene>
<proteinExistence type="predicted"/>
<name>A0A1R2BLN0_9CILI</name>
<dbReference type="OrthoDB" id="14535at2759"/>
<dbReference type="Proteomes" id="UP000187209">
    <property type="component" value="Unassembled WGS sequence"/>
</dbReference>
<evidence type="ECO:0000313" key="1">
    <source>
        <dbReference type="EMBL" id="OMJ77743.1"/>
    </source>
</evidence>
<keyword evidence="2" id="KW-1185">Reference proteome</keyword>
<reference evidence="1 2" key="1">
    <citation type="submission" date="2016-11" db="EMBL/GenBank/DDBJ databases">
        <title>The macronuclear genome of Stentor coeruleus: a giant cell with tiny introns.</title>
        <authorList>
            <person name="Slabodnick M."/>
            <person name="Ruby J.G."/>
            <person name="Reiff S.B."/>
            <person name="Swart E.C."/>
            <person name="Gosai S."/>
            <person name="Prabakaran S."/>
            <person name="Witkowska E."/>
            <person name="Larue G.E."/>
            <person name="Fisher S."/>
            <person name="Freeman R.M."/>
            <person name="Gunawardena J."/>
            <person name="Chu W."/>
            <person name="Stover N.A."/>
            <person name="Gregory B.D."/>
            <person name="Nowacki M."/>
            <person name="Derisi J."/>
            <person name="Roy S.W."/>
            <person name="Marshall W.F."/>
            <person name="Sood P."/>
        </authorList>
    </citation>
    <scope>NUCLEOTIDE SEQUENCE [LARGE SCALE GENOMIC DNA]</scope>
    <source>
        <strain evidence="1">WM001</strain>
    </source>
</reference>